<dbReference type="AlphaFoldDB" id="A0A1D9G681"/>
<organism evidence="1 2">
    <name type="scientific">Moorena producens (strain JHB)</name>
    <dbReference type="NCBI Taxonomy" id="1454205"/>
    <lineage>
        <taxon>Bacteria</taxon>
        <taxon>Bacillati</taxon>
        <taxon>Cyanobacteriota</taxon>
        <taxon>Cyanophyceae</taxon>
        <taxon>Coleofasciculales</taxon>
        <taxon>Coleofasciculaceae</taxon>
        <taxon>Moorena</taxon>
    </lineage>
</organism>
<reference evidence="2" key="1">
    <citation type="submission" date="2016-10" db="EMBL/GenBank/DDBJ databases">
        <title>Comparative genomics uncovers the prolific and rare metabolic potential of the cyanobacterial genus Moorea.</title>
        <authorList>
            <person name="Leao T."/>
            <person name="Castelao G."/>
            <person name="Korobeynikov A."/>
            <person name="Monroe E.A."/>
            <person name="Podell S."/>
            <person name="Glukhov E."/>
            <person name="Allen E."/>
            <person name="Gerwick W.H."/>
            <person name="Gerwick L."/>
        </authorList>
    </citation>
    <scope>NUCLEOTIDE SEQUENCE [LARGE SCALE GENOMIC DNA]</scope>
    <source>
        <strain evidence="2">JHB</strain>
    </source>
</reference>
<protein>
    <submittedName>
        <fullName evidence="1">Uncharacterized protein</fullName>
    </submittedName>
</protein>
<name>A0A1D9G681_MOOP1</name>
<proteinExistence type="predicted"/>
<sequence length="60" mass="6572">MVKQKSRIVGRPCLYEEPKTTHTIKATNTAWNGLKQLAAKADLSLSEYLESLGRTGVLPG</sequence>
<gene>
    <name evidence="1" type="ORF">BJP36_27085</name>
</gene>
<dbReference type="Proteomes" id="UP000176944">
    <property type="component" value="Chromosome"/>
</dbReference>
<dbReference type="EMBL" id="CP017708">
    <property type="protein sequence ID" value="AOY83034.1"/>
    <property type="molecule type" value="Genomic_DNA"/>
</dbReference>
<accession>A0A1D9G681</accession>
<evidence type="ECO:0000313" key="2">
    <source>
        <dbReference type="Proteomes" id="UP000176944"/>
    </source>
</evidence>
<evidence type="ECO:0000313" key="1">
    <source>
        <dbReference type="EMBL" id="AOY83034.1"/>
    </source>
</evidence>